<keyword evidence="2" id="KW-1185">Reference proteome</keyword>
<dbReference type="GO" id="GO:0005615">
    <property type="term" value="C:extracellular space"/>
    <property type="evidence" value="ECO:0007669"/>
    <property type="project" value="TreeGrafter"/>
</dbReference>
<dbReference type="PANTHER" id="PTHR10974:SF4">
    <property type="entry name" value="PROTEIN CBG09258"/>
    <property type="match status" value="1"/>
</dbReference>
<protein>
    <submittedName>
        <fullName evidence="1">Uncharacterized protein</fullName>
    </submittedName>
</protein>
<dbReference type="AlphaFoldDB" id="A0A3P7JLE5"/>
<proteinExistence type="predicted"/>
<evidence type="ECO:0000313" key="1">
    <source>
        <dbReference type="EMBL" id="VDM80699.1"/>
    </source>
</evidence>
<gene>
    <name evidence="1" type="ORF">SVUK_LOCUS15697</name>
</gene>
<sequence length="286" mass="32436">MTYLSEEIGNFSTILGNMQLDVEHDLRPFYAYTRDAVDGHCTRDGCIAPVPAKLEERVAAFKRLLVSLETLKANGLFENTAFALVSGRGNPLRVKDQLFTARVEERAPLFSLKLPEKFLKKHYQPRSTLGGNANRVKDQLFTARVEERAPLFSLKLPEKFLKKHYQPRSTLGGNANRLVTTKDVGLTLMDIASVSPMVFPEADEIDERIKATSLLSFPLPTYRSCDDAMIPPHLCLCMDEKAMQSEEYHRPHRFCRSKFCIGTNDGTKHIEFSTKDYDARQMSNRG</sequence>
<accession>A0A3P7JLE5</accession>
<dbReference type="PANTHER" id="PTHR10974">
    <property type="entry name" value="FI08016P-RELATED"/>
    <property type="match status" value="1"/>
</dbReference>
<dbReference type="Pfam" id="PF02995">
    <property type="entry name" value="DUF229"/>
    <property type="match status" value="2"/>
</dbReference>
<dbReference type="InterPro" id="IPR004245">
    <property type="entry name" value="DUF229"/>
</dbReference>
<evidence type="ECO:0000313" key="2">
    <source>
        <dbReference type="Proteomes" id="UP000270094"/>
    </source>
</evidence>
<name>A0A3P7JLE5_STRVU</name>
<dbReference type="EMBL" id="UYYB01109600">
    <property type="protein sequence ID" value="VDM80699.1"/>
    <property type="molecule type" value="Genomic_DNA"/>
</dbReference>
<reference evidence="1 2" key="1">
    <citation type="submission" date="2018-11" db="EMBL/GenBank/DDBJ databases">
        <authorList>
            <consortium name="Pathogen Informatics"/>
        </authorList>
    </citation>
    <scope>NUCLEOTIDE SEQUENCE [LARGE SCALE GENOMIC DNA]</scope>
</reference>
<dbReference type="Proteomes" id="UP000270094">
    <property type="component" value="Unassembled WGS sequence"/>
</dbReference>
<dbReference type="OrthoDB" id="5872467at2759"/>
<organism evidence="1 2">
    <name type="scientific">Strongylus vulgaris</name>
    <name type="common">Blood worm</name>
    <dbReference type="NCBI Taxonomy" id="40348"/>
    <lineage>
        <taxon>Eukaryota</taxon>
        <taxon>Metazoa</taxon>
        <taxon>Ecdysozoa</taxon>
        <taxon>Nematoda</taxon>
        <taxon>Chromadorea</taxon>
        <taxon>Rhabditida</taxon>
        <taxon>Rhabditina</taxon>
        <taxon>Rhabditomorpha</taxon>
        <taxon>Strongyloidea</taxon>
        <taxon>Strongylidae</taxon>
        <taxon>Strongylus</taxon>
    </lineage>
</organism>